<dbReference type="InterPro" id="IPR036390">
    <property type="entry name" value="WH_DNA-bd_sf"/>
</dbReference>
<evidence type="ECO:0000256" key="2">
    <source>
        <dbReference type="ARBA" id="ARBA00023125"/>
    </source>
</evidence>
<feature type="domain" description="HTH arsR-type" evidence="4">
    <location>
        <begin position="19"/>
        <end position="114"/>
    </location>
</feature>
<proteinExistence type="predicted"/>
<dbReference type="InterPro" id="IPR001845">
    <property type="entry name" value="HTH_ArsR_DNA-bd_dom"/>
</dbReference>
<evidence type="ECO:0000313" key="6">
    <source>
        <dbReference type="Proteomes" id="UP001501079"/>
    </source>
</evidence>
<keyword evidence="6" id="KW-1185">Reference proteome</keyword>
<dbReference type="SMART" id="SM00418">
    <property type="entry name" value="HTH_ARSR"/>
    <property type="match status" value="1"/>
</dbReference>
<dbReference type="PANTHER" id="PTHR33154">
    <property type="entry name" value="TRANSCRIPTIONAL REGULATOR, ARSR FAMILY"/>
    <property type="match status" value="1"/>
</dbReference>
<keyword evidence="1" id="KW-0805">Transcription regulation</keyword>
<dbReference type="CDD" id="cd00090">
    <property type="entry name" value="HTH_ARSR"/>
    <property type="match status" value="1"/>
</dbReference>
<protein>
    <submittedName>
        <fullName evidence="5">Helix-turn-helix domain-containing protein</fullName>
    </submittedName>
</protein>
<evidence type="ECO:0000259" key="4">
    <source>
        <dbReference type="SMART" id="SM00418"/>
    </source>
</evidence>
<name>A0ABP7ZVX2_9MICO</name>
<accession>A0ABP7ZVX2</accession>
<organism evidence="5 6">
    <name type="scientific">Gryllotalpicola koreensis</name>
    <dbReference type="NCBI Taxonomy" id="993086"/>
    <lineage>
        <taxon>Bacteria</taxon>
        <taxon>Bacillati</taxon>
        <taxon>Actinomycetota</taxon>
        <taxon>Actinomycetes</taxon>
        <taxon>Micrococcales</taxon>
        <taxon>Microbacteriaceae</taxon>
        <taxon>Gryllotalpicola</taxon>
    </lineage>
</organism>
<dbReference type="InterPro" id="IPR036388">
    <property type="entry name" value="WH-like_DNA-bd_sf"/>
</dbReference>
<keyword evidence="3" id="KW-0804">Transcription</keyword>
<gene>
    <name evidence="5" type="ORF">GCM10022287_11140</name>
</gene>
<evidence type="ECO:0000313" key="5">
    <source>
        <dbReference type="EMBL" id="GAA4171594.1"/>
    </source>
</evidence>
<sequence>MHIYSGVMTERQHRDLDLAALKGLSHPLRVRLFDTLSSLGPMTASRLAEQLGESSGATSYHLRQLEKHGLVREVEGRGTARERWWERTPGSVTISDRGPNDTPAGRQIVEEVSRQQQELQSQNVREFLRYARERLPEAWQLANDFTLSNQFLPPEVVEELVRRFHELLDEIIEPYRGKQLPGTRPVQIQFNAFALIGGEEMTE</sequence>
<keyword evidence="2" id="KW-0238">DNA-binding</keyword>
<dbReference type="InterPro" id="IPR051081">
    <property type="entry name" value="HTH_MetalResp_TranReg"/>
</dbReference>
<dbReference type="Proteomes" id="UP001501079">
    <property type="component" value="Unassembled WGS sequence"/>
</dbReference>
<dbReference type="SUPFAM" id="SSF46785">
    <property type="entry name" value="Winged helix' DNA-binding domain"/>
    <property type="match status" value="1"/>
</dbReference>
<dbReference type="PANTHER" id="PTHR33154:SF15">
    <property type="entry name" value="REGULATORY PROTEIN ARSR"/>
    <property type="match status" value="1"/>
</dbReference>
<dbReference type="Pfam" id="PF12840">
    <property type="entry name" value="HTH_20"/>
    <property type="match status" value="1"/>
</dbReference>
<dbReference type="Gene3D" id="1.10.10.10">
    <property type="entry name" value="Winged helix-like DNA-binding domain superfamily/Winged helix DNA-binding domain"/>
    <property type="match status" value="1"/>
</dbReference>
<evidence type="ECO:0000256" key="1">
    <source>
        <dbReference type="ARBA" id="ARBA00023015"/>
    </source>
</evidence>
<reference evidence="6" key="1">
    <citation type="journal article" date="2019" name="Int. J. Syst. Evol. Microbiol.">
        <title>The Global Catalogue of Microorganisms (GCM) 10K type strain sequencing project: providing services to taxonomists for standard genome sequencing and annotation.</title>
        <authorList>
            <consortium name="The Broad Institute Genomics Platform"/>
            <consortium name="The Broad Institute Genome Sequencing Center for Infectious Disease"/>
            <person name="Wu L."/>
            <person name="Ma J."/>
        </authorList>
    </citation>
    <scope>NUCLEOTIDE SEQUENCE [LARGE SCALE GENOMIC DNA]</scope>
    <source>
        <strain evidence="6">JCM 17591</strain>
    </source>
</reference>
<evidence type="ECO:0000256" key="3">
    <source>
        <dbReference type="ARBA" id="ARBA00023163"/>
    </source>
</evidence>
<dbReference type="EMBL" id="BAABBW010000002">
    <property type="protein sequence ID" value="GAA4171594.1"/>
    <property type="molecule type" value="Genomic_DNA"/>
</dbReference>
<comment type="caution">
    <text evidence="5">The sequence shown here is derived from an EMBL/GenBank/DDBJ whole genome shotgun (WGS) entry which is preliminary data.</text>
</comment>
<dbReference type="InterPro" id="IPR011991">
    <property type="entry name" value="ArsR-like_HTH"/>
</dbReference>